<proteinExistence type="predicted"/>
<dbReference type="Proteomes" id="UP000499080">
    <property type="component" value="Unassembled WGS sequence"/>
</dbReference>
<keyword evidence="2" id="KW-1185">Reference proteome</keyword>
<protein>
    <submittedName>
        <fullName evidence="1">Uncharacterized protein</fullName>
    </submittedName>
</protein>
<gene>
    <name evidence="1" type="ORF">AVEN_77326_1</name>
</gene>
<dbReference type="EMBL" id="BGPR01008829">
    <property type="protein sequence ID" value="GBN36384.1"/>
    <property type="molecule type" value="Genomic_DNA"/>
</dbReference>
<organism evidence="1 2">
    <name type="scientific">Araneus ventricosus</name>
    <name type="common">Orbweaver spider</name>
    <name type="synonym">Epeira ventricosa</name>
    <dbReference type="NCBI Taxonomy" id="182803"/>
    <lineage>
        <taxon>Eukaryota</taxon>
        <taxon>Metazoa</taxon>
        <taxon>Ecdysozoa</taxon>
        <taxon>Arthropoda</taxon>
        <taxon>Chelicerata</taxon>
        <taxon>Arachnida</taxon>
        <taxon>Araneae</taxon>
        <taxon>Araneomorphae</taxon>
        <taxon>Entelegynae</taxon>
        <taxon>Araneoidea</taxon>
        <taxon>Araneidae</taxon>
        <taxon>Araneus</taxon>
    </lineage>
</organism>
<dbReference type="AlphaFoldDB" id="A0A4Y2NCE6"/>
<name>A0A4Y2NCE6_ARAVE</name>
<reference evidence="1 2" key="1">
    <citation type="journal article" date="2019" name="Sci. Rep.">
        <title>Orb-weaving spider Araneus ventricosus genome elucidates the spidroin gene catalogue.</title>
        <authorList>
            <person name="Kono N."/>
            <person name="Nakamura H."/>
            <person name="Ohtoshi R."/>
            <person name="Moran D.A.P."/>
            <person name="Shinohara A."/>
            <person name="Yoshida Y."/>
            <person name="Fujiwara M."/>
            <person name="Mori M."/>
            <person name="Tomita M."/>
            <person name="Arakawa K."/>
        </authorList>
    </citation>
    <scope>NUCLEOTIDE SEQUENCE [LARGE SCALE GENOMIC DNA]</scope>
</reference>
<sequence>MGGFTLSILPNSSDSPCMMRKPAALSFEAMFTLDARASPKASECGFRKNISRETAASLISRGKRIYFYLLFGEKNKLVAAQESHFFFRLCASRFQCLPATLLLLLAGFLQVAKRNAIRREGEFSPF</sequence>
<accession>A0A4Y2NCE6</accession>
<evidence type="ECO:0000313" key="2">
    <source>
        <dbReference type="Proteomes" id="UP000499080"/>
    </source>
</evidence>
<evidence type="ECO:0000313" key="1">
    <source>
        <dbReference type="EMBL" id="GBN36384.1"/>
    </source>
</evidence>
<comment type="caution">
    <text evidence="1">The sequence shown here is derived from an EMBL/GenBank/DDBJ whole genome shotgun (WGS) entry which is preliminary data.</text>
</comment>